<dbReference type="Pfam" id="PF14390">
    <property type="entry name" value="DUF4420"/>
    <property type="match status" value="1"/>
</dbReference>
<evidence type="ECO:0000313" key="2">
    <source>
        <dbReference type="Proteomes" id="UP000075359"/>
    </source>
</evidence>
<proteinExistence type="predicted"/>
<evidence type="ECO:0008006" key="3">
    <source>
        <dbReference type="Google" id="ProtNLM"/>
    </source>
</evidence>
<dbReference type="OrthoDB" id="5511368at2"/>
<dbReference type="InterPro" id="IPR025534">
    <property type="entry name" value="DUF4420"/>
</dbReference>
<dbReference type="STRING" id="1630136.AS592_10625"/>
<keyword evidence="2" id="KW-1185">Reference proteome</keyword>
<dbReference type="Proteomes" id="UP000075359">
    <property type="component" value="Unassembled WGS sequence"/>
</dbReference>
<comment type="caution">
    <text evidence="1">The sequence shown here is derived from an EMBL/GenBank/DDBJ whole genome shotgun (WGS) entry which is preliminary data.</text>
</comment>
<dbReference type="EMBL" id="LNKT01000001">
    <property type="protein sequence ID" value="KYJ87548.1"/>
    <property type="molecule type" value="Genomic_DNA"/>
</dbReference>
<dbReference type="RefSeq" id="WP_067328474.1">
    <property type="nucleotide sequence ID" value="NZ_LNKT01000001.1"/>
</dbReference>
<dbReference type="AlphaFoldDB" id="A0A151CJ31"/>
<protein>
    <recommendedName>
        <fullName evidence="3">PD-(D/E)XK motif protein</fullName>
    </recommendedName>
</protein>
<sequence>MKNDPWSNINPSATDNRLSGILADKSNILEFYWAKDTFGNLLFVLSAPSEIIPNAKIPKLQGIDIAIGKYGRNNQLIFSLESKEYKDIFYTLCMDLISSTKVLHDEEYAVNTVLYRLDKWQHFLKNRRKIIDKRQLKGLAGELLFLKNYLLVRDSAEAALSFWKAPLQSVHDFEFDNFSVEVKTKSSVNSIYISSYEQLFSELDYLLLYVATLNDSTSRTPKAFNIYTLIDEIKAVISDTVLEERFENLLMQYGFVGLEEYRDYWFLFVSDEFYEVEEDFPRITDLPEGIENLTYRVNLEKCKAFKADIKLLEKAGIRNEYS</sequence>
<name>A0A151CJ31_9BACT</name>
<reference evidence="1 2" key="1">
    <citation type="submission" date="2015-11" db="EMBL/GenBank/DDBJ databases">
        <title>Draft genome of Sulfurovum riftiae 1812E, a member of the Epsilonproteobacteria isolated from the tube of the deep-sea hydrothermal vent tubewom Riftia pachyptila.</title>
        <authorList>
            <person name="Vetriani C."/>
            <person name="Giovannelli D."/>
        </authorList>
    </citation>
    <scope>NUCLEOTIDE SEQUENCE [LARGE SCALE GENOMIC DNA]</scope>
    <source>
        <strain evidence="1 2">1812E</strain>
    </source>
</reference>
<accession>A0A151CJ31</accession>
<evidence type="ECO:0000313" key="1">
    <source>
        <dbReference type="EMBL" id="KYJ87548.1"/>
    </source>
</evidence>
<gene>
    <name evidence="1" type="ORF">AS592_10625</name>
</gene>
<organism evidence="1 2">
    <name type="scientific">Sulfurovum riftiae</name>
    <dbReference type="NCBI Taxonomy" id="1630136"/>
    <lineage>
        <taxon>Bacteria</taxon>
        <taxon>Pseudomonadati</taxon>
        <taxon>Campylobacterota</taxon>
        <taxon>Epsilonproteobacteria</taxon>
        <taxon>Campylobacterales</taxon>
        <taxon>Sulfurovaceae</taxon>
        <taxon>Sulfurovum</taxon>
    </lineage>
</organism>